<keyword evidence="7" id="KW-1185">Reference proteome</keyword>
<accession>A0ABM8EK81</accession>
<dbReference type="Proteomes" id="UP001317705">
    <property type="component" value="Chromosome"/>
</dbReference>
<dbReference type="PROSITE" id="PS00198">
    <property type="entry name" value="4FE4S_FER_1"/>
    <property type="match status" value="1"/>
</dbReference>
<dbReference type="RefSeq" id="WP_282003705.1">
    <property type="nucleotide sequence ID" value="NZ_AP027151.1"/>
</dbReference>
<evidence type="ECO:0000256" key="1">
    <source>
        <dbReference type="ARBA" id="ARBA00022485"/>
    </source>
</evidence>
<proteinExistence type="predicted"/>
<protein>
    <recommendedName>
        <fullName evidence="5">4Fe-4S ferredoxin-type domain-containing protein</fullName>
    </recommendedName>
</protein>
<dbReference type="Gene3D" id="3.30.70.20">
    <property type="match status" value="1"/>
</dbReference>
<feature type="domain" description="4Fe-4S ferredoxin-type" evidence="5">
    <location>
        <begin position="214"/>
        <end position="243"/>
    </location>
</feature>
<dbReference type="PANTHER" id="PTHR43687:SF3">
    <property type="entry name" value="4FE-4S FERREDOXIN-TYPE DOMAIN-CONTAINING PROTEIN"/>
    <property type="match status" value="1"/>
</dbReference>
<dbReference type="PANTHER" id="PTHR43687">
    <property type="entry name" value="ADENYLYLSULFATE REDUCTASE, BETA SUBUNIT"/>
    <property type="match status" value="1"/>
</dbReference>
<dbReference type="InterPro" id="IPR017900">
    <property type="entry name" value="4Fe4S_Fe_S_CS"/>
</dbReference>
<gene>
    <name evidence="6" type="ORF">GURASL_18830</name>
</gene>
<dbReference type="InterPro" id="IPR017896">
    <property type="entry name" value="4Fe4S_Fe-S-bd"/>
</dbReference>
<dbReference type="Pfam" id="PF13187">
    <property type="entry name" value="Fer4_9"/>
    <property type="match status" value="1"/>
</dbReference>
<reference evidence="6 7" key="1">
    <citation type="submission" date="2022-12" db="EMBL/GenBank/DDBJ databases">
        <title>Polyphasic characterization of Geotalea uranireducens NIT-SL11 newly isolated from a complex of sewage sludge and microbially reduced graphene oxide.</title>
        <authorList>
            <person name="Xie L."/>
            <person name="Yoshida N."/>
            <person name="Meng L."/>
        </authorList>
    </citation>
    <scope>NUCLEOTIDE SEQUENCE [LARGE SCALE GENOMIC DNA]</scope>
    <source>
        <strain evidence="6 7">NIT-SL11</strain>
    </source>
</reference>
<evidence type="ECO:0000256" key="4">
    <source>
        <dbReference type="ARBA" id="ARBA00023014"/>
    </source>
</evidence>
<feature type="domain" description="4Fe-4S ferredoxin-type" evidence="5">
    <location>
        <begin position="245"/>
        <end position="274"/>
    </location>
</feature>
<dbReference type="PROSITE" id="PS51379">
    <property type="entry name" value="4FE4S_FER_2"/>
    <property type="match status" value="2"/>
</dbReference>
<keyword evidence="3" id="KW-0408">Iron</keyword>
<evidence type="ECO:0000313" key="6">
    <source>
        <dbReference type="EMBL" id="BDV42960.1"/>
    </source>
</evidence>
<dbReference type="EMBL" id="AP027151">
    <property type="protein sequence ID" value="BDV42960.1"/>
    <property type="molecule type" value="Genomic_DNA"/>
</dbReference>
<evidence type="ECO:0000256" key="2">
    <source>
        <dbReference type="ARBA" id="ARBA00022723"/>
    </source>
</evidence>
<name>A0ABM8EK81_9BACT</name>
<dbReference type="InterPro" id="IPR050572">
    <property type="entry name" value="Fe-S_Ferredoxin"/>
</dbReference>
<dbReference type="SUPFAM" id="SSF54862">
    <property type="entry name" value="4Fe-4S ferredoxins"/>
    <property type="match status" value="1"/>
</dbReference>
<evidence type="ECO:0000259" key="5">
    <source>
        <dbReference type="PROSITE" id="PS51379"/>
    </source>
</evidence>
<keyword evidence="4" id="KW-0411">Iron-sulfur</keyword>
<organism evidence="6 7">
    <name type="scientific">Geotalea uraniireducens</name>
    <dbReference type="NCBI Taxonomy" id="351604"/>
    <lineage>
        <taxon>Bacteria</taxon>
        <taxon>Pseudomonadati</taxon>
        <taxon>Thermodesulfobacteriota</taxon>
        <taxon>Desulfuromonadia</taxon>
        <taxon>Geobacterales</taxon>
        <taxon>Geobacteraceae</taxon>
        <taxon>Geotalea</taxon>
    </lineage>
</organism>
<keyword evidence="2" id="KW-0479">Metal-binding</keyword>
<keyword evidence="1" id="KW-0004">4Fe-4S</keyword>
<evidence type="ECO:0000313" key="7">
    <source>
        <dbReference type="Proteomes" id="UP001317705"/>
    </source>
</evidence>
<sequence>MCEFCLKHGEGEKWYLQARNYSEDLLSDLRRYKFLEKFADPAALEREIAKANTGFDRLGKLPWFLRTLFTRLIVGKMKKIHFGQVVPIEDVEQIFALTNSVVRVACVCRQSALGAEKRYCYGISIGPNGGKLLEIFQALEEKFTGGVDDNRFEMLSREEALAAFRRHEQEGLCHTIWTFQTPFIGGICNCDRVDCLAMRGIFTHDVPTMLRAEYIAEVAADACTGCRECMRLCQFGALGYSAATGKMVVDQTRCYGCGVCRAGCPTNAIRLEDRAASPVAANLW</sequence>
<evidence type="ECO:0000256" key="3">
    <source>
        <dbReference type="ARBA" id="ARBA00023004"/>
    </source>
</evidence>